<feature type="compositionally biased region" description="Pro residues" evidence="1">
    <location>
        <begin position="33"/>
        <end position="42"/>
    </location>
</feature>
<protein>
    <submittedName>
        <fullName evidence="2">Uncharacterized protein</fullName>
    </submittedName>
</protein>
<dbReference type="AlphaFoldDB" id="A0A5B7HEZ4"/>
<feature type="compositionally biased region" description="Low complexity" evidence="1">
    <location>
        <begin position="122"/>
        <end position="140"/>
    </location>
</feature>
<comment type="caution">
    <text evidence="2">The sequence shown here is derived from an EMBL/GenBank/DDBJ whole genome shotgun (WGS) entry which is preliminary data.</text>
</comment>
<dbReference type="Proteomes" id="UP000324222">
    <property type="component" value="Unassembled WGS sequence"/>
</dbReference>
<reference evidence="2 3" key="1">
    <citation type="submission" date="2019-05" db="EMBL/GenBank/DDBJ databases">
        <title>Another draft genome of Portunus trituberculatus and its Hox gene families provides insights of decapod evolution.</title>
        <authorList>
            <person name="Jeong J.-H."/>
            <person name="Song I."/>
            <person name="Kim S."/>
            <person name="Choi T."/>
            <person name="Kim D."/>
            <person name="Ryu S."/>
            <person name="Kim W."/>
        </authorList>
    </citation>
    <scope>NUCLEOTIDE SEQUENCE [LARGE SCALE GENOMIC DNA]</scope>
    <source>
        <tissue evidence="2">Muscle</tissue>
    </source>
</reference>
<dbReference type="EMBL" id="VSRR010031965">
    <property type="protein sequence ID" value="MPC70920.1"/>
    <property type="molecule type" value="Genomic_DNA"/>
</dbReference>
<organism evidence="2 3">
    <name type="scientific">Portunus trituberculatus</name>
    <name type="common">Swimming crab</name>
    <name type="synonym">Neptunus trituberculatus</name>
    <dbReference type="NCBI Taxonomy" id="210409"/>
    <lineage>
        <taxon>Eukaryota</taxon>
        <taxon>Metazoa</taxon>
        <taxon>Ecdysozoa</taxon>
        <taxon>Arthropoda</taxon>
        <taxon>Crustacea</taxon>
        <taxon>Multicrustacea</taxon>
        <taxon>Malacostraca</taxon>
        <taxon>Eumalacostraca</taxon>
        <taxon>Eucarida</taxon>
        <taxon>Decapoda</taxon>
        <taxon>Pleocyemata</taxon>
        <taxon>Brachyura</taxon>
        <taxon>Eubrachyura</taxon>
        <taxon>Portunoidea</taxon>
        <taxon>Portunidae</taxon>
        <taxon>Portuninae</taxon>
        <taxon>Portunus</taxon>
    </lineage>
</organism>
<feature type="compositionally biased region" description="Basic and acidic residues" evidence="1">
    <location>
        <begin position="111"/>
        <end position="121"/>
    </location>
</feature>
<feature type="region of interest" description="Disordered" evidence="1">
    <location>
        <begin position="27"/>
        <end position="46"/>
    </location>
</feature>
<evidence type="ECO:0000313" key="2">
    <source>
        <dbReference type="EMBL" id="MPC70920.1"/>
    </source>
</evidence>
<accession>A0A5B7HEZ4</accession>
<evidence type="ECO:0000313" key="3">
    <source>
        <dbReference type="Proteomes" id="UP000324222"/>
    </source>
</evidence>
<gene>
    <name evidence="2" type="ORF">E2C01_065183</name>
</gene>
<evidence type="ECO:0000256" key="1">
    <source>
        <dbReference type="SAM" id="MobiDB-lite"/>
    </source>
</evidence>
<proteinExistence type="predicted"/>
<keyword evidence="3" id="KW-1185">Reference proteome</keyword>
<sequence length="205" mass="21610">MTPSLPPPFPSPRLSCPVLCPGFPSLAKASPAQPSPASPQPAPQCRHLALTGPAVGVCHSPFIPGPSDWHCPPLDPGRDNNPPSLGPASHQAALQAQHSSGASSRRHRSEHRSVTTHERRYLSGTPPRLPTTPRTGSCPAAPRPAPRGSPHCLSLLRLIGARAVSRAAAAEARRRAGVLPPRCYRHVLTAPPPLHPPPPPTPRPH</sequence>
<feature type="compositionally biased region" description="Low complexity" evidence="1">
    <location>
        <begin position="88"/>
        <end position="103"/>
    </location>
</feature>
<feature type="region of interest" description="Disordered" evidence="1">
    <location>
        <begin position="69"/>
        <end position="149"/>
    </location>
</feature>
<name>A0A5B7HEZ4_PORTR</name>